<dbReference type="RefSeq" id="WP_017337353.1">
    <property type="nucleotide sequence ID" value="NZ_CP010945.1"/>
</dbReference>
<dbReference type="InterPro" id="IPR020613">
    <property type="entry name" value="Thiolase_CS"/>
</dbReference>
<dbReference type="PANTHER" id="PTHR43365:SF1">
    <property type="entry name" value="ACETYL-COA C-ACYLTRANSFERASE"/>
    <property type="match status" value="1"/>
</dbReference>
<dbReference type="Gene3D" id="3.40.47.10">
    <property type="match status" value="2"/>
</dbReference>
<dbReference type="PANTHER" id="PTHR43365">
    <property type="entry name" value="BLR7806 PROTEIN"/>
    <property type="match status" value="1"/>
</dbReference>
<dbReference type="InterPro" id="IPR020617">
    <property type="entry name" value="Thiolase_C"/>
</dbReference>
<feature type="domain" description="Thiolase C-terminal" evidence="7">
    <location>
        <begin position="279"/>
        <end position="400"/>
    </location>
</feature>
<dbReference type="Pfam" id="PF00108">
    <property type="entry name" value="Thiolase_N"/>
    <property type="match status" value="1"/>
</dbReference>
<dbReference type="eggNOG" id="COG0183">
    <property type="taxonomic scope" value="Bacteria"/>
</dbReference>
<reference evidence="8 9" key="1">
    <citation type="journal article" date="2012" name="J. Bacteriol.">
        <title>Draft genome sequence of the cyanide-utilizing bacterium Pseudomonas fluorescens strain NCIMB 11764.</title>
        <authorList>
            <person name="Vilo C.A."/>
            <person name="Benedik M.J."/>
            <person name="Kunz D.A."/>
            <person name="Dong Q."/>
        </authorList>
    </citation>
    <scope>NUCLEOTIDE SEQUENCE [LARGE SCALE GENOMIC DNA]</scope>
    <source>
        <strain evidence="8 9">NCIMB 11764</strain>
    </source>
</reference>
<dbReference type="PROSITE" id="PS00098">
    <property type="entry name" value="THIOLASE_1"/>
    <property type="match status" value="1"/>
</dbReference>
<dbReference type="SUPFAM" id="SSF53901">
    <property type="entry name" value="Thiolase-like"/>
    <property type="match status" value="2"/>
</dbReference>
<dbReference type="InterPro" id="IPR020615">
    <property type="entry name" value="Thiolase_acyl_enz_int_AS"/>
</dbReference>
<accession>A0A0K1QPD1</accession>
<dbReference type="CDD" id="cd00751">
    <property type="entry name" value="thiolase"/>
    <property type="match status" value="1"/>
</dbReference>
<evidence type="ECO:0000256" key="1">
    <source>
        <dbReference type="ARBA" id="ARBA00010982"/>
    </source>
</evidence>
<feature type="domain" description="Thiolase N-terminal" evidence="6">
    <location>
        <begin position="6"/>
        <end position="270"/>
    </location>
</feature>
<dbReference type="PROSITE" id="PS00737">
    <property type="entry name" value="THIOLASE_2"/>
    <property type="match status" value="1"/>
</dbReference>
<dbReference type="PIRSF" id="PIRSF000429">
    <property type="entry name" value="Ac-CoA_Ac_transf"/>
    <property type="match status" value="1"/>
</dbReference>
<gene>
    <name evidence="8" type="ORF">B723_14745</name>
</gene>
<sequence length="401" mass="42201">MTQALIFDALRTPRGKGKADGALHSVKPVNLVAGLLRALQQRTSLDTSQVDDVVLGCVTPVGDQGADIAKTVTQVADWDVSVAGVQINRFCASGLEAVNLGAMKVRSGFEELVVVGGVESMSRVPMGSDGGAWALDPETNLHSHFTPQGVGADLIATLEGFSRQDVDAYALHSQQKAARARADGSFSKSLVPVRDQNGILLLDHDEFIRADSTLEGLGKLKPSFEMMGQMGFDATALRVYSHVERINHVHTPGNSSGIVDGAALMLIGSEAKGRALGLQPRARIVATAVTSTDPTIMLTGPAPATRKALAKAGLRVEDIDLFEVNEAFASVVLKFIKDMTIDPDKVNVNGGSIAMGHPLGATGCAILGTLLDELETRRLRYGLATLCVGGGMGIATIIERL</sequence>
<evidence type="ECO:0000256" key="3">
    <source>
        <dbReference type="ARBA" id="ARBA00023315"/>
    </source>
</evidence>
<evidence type="ECO:0000259" key="6">
    <source>
        <dbReference type="Pfam" id="PF00108"/>
    </source>
</evidence>
<evidence type="ECO:0000313" key="8">
    <source>
        <dbReference type="EMBL" id="AKV07611.1"/>
    </source>
</evidence>
<dbReference type="NCBIfam" id="TIGR01930">
    <property type="entry name" value="AcCoA-C-Actrans"/>
    <property type="match status" value="1"/>
</dbReference>
<organism evidence="8 9">
    <name type="scientific">Pseudomonas fluorescens NCIMB 11764</name>
    <dbReference type="NCBI Taxonomy" id="1221522"/>
    <lineage>
        <taxon>Bacteria</taxon>
        <taxon>Pseudomonadati</taxon>
        <taxon>Pseudomonadota</taxon>
        <taxon>Gammaproteobacteria</taxon>
        <taxon>Pseudomonadales</taxon>
        <taxon>Pseudomonadaceae</taxon>
        <taxon>Pseudomonas</taxon>
    </lineage>
</organism>
<dbReference type="PROSITE" id="PS00099">
    <property type="entry name" value="THIOLASE_3"/>
    <property type="match status" value="1"/>
</dbReference>
<dbReference type="InterPro" id="IPR002155">
    <property type="entry name" value="Thiolase"/>
</dbReference>
<comment type="similarity">
    <text evidence="1 5">Belongs to the thiolase-like superfamily. Thiolase family.</text>
</comment>
<dbReference type="OrthoDB" id="9764638at2"/>
<dbReference type="EMBL" id="CP010945">
    <property type="protein sequence ID" value="AKV07611.1"/>
    <property type="molecule type" value="Genomic_DNA"/>
</dbReference>
<dbReference type="InterPro" id="IPR020616">
    <property type="entry name" value="Thiolase_N"/>
</dbReference>
<evidence type="ECO:0000259" key="7">
    <source>
        <dbReference type="Pfam" id="PF02803"/>
    </source>
</evidence>
<evidence type="ECO:0000256" key="2">
    <source>
        <dbReference type="ARBA" id="ARBA00022679"/>
    </source>
</evidence>
<keyword evidence="2 5" id="KW-0808">Transferase</keyword>
<feature type="active site" description="Proton acceptor" evidence="4">
    <location>
        <position position="387"/>
    </location>
</feature>
<evidence type="ECO:0000313" key="9">
    <source>
        <dbReference type="Proteomes" id="UP000017175"/>
    </source>
</evidence>
<dbReference type="InterPro" id="IPR020610">
    <property type="entry name" value="Thiolase_AS"/>
</dbReference>
<dbReference type="InterPro" id="IPR016039">
    <property type="entry name" value="Thiolase-like"/>
</dbReference>
<dbReference type="EC" id="2.3.1.9" evidence="8"/>
<feature type="active site" description="Acyl-thioester intermediate" evidence="4">
    <location>
        <position position="91"/>
    </location>
</feature>
<protein>
    <submittedName>
        <fullName evidence="8">Acetyl-CoA acetyltransferase</fullName>
        <ecNumber evidence="8">2.3.1.9</ecNumber>
    </submittedName>
</protein>
<evidence type="ECO:0000256" key="5">
    <source>
        <dbReference type="RuleBase" id="RU003557"/>
    </source>
</evidence>
<name>A0A0K1QPD1_PSEFL</name>
<evidence type="ECO:0000256" key="4">
    <source>
        <dbReference type="PIRSR" id="PIRSR000429-1"/>
    </source>
</evidence>
<dbReference type="AlphaFoldDB" id="A0A0K1QPD1"/>
<proteinExistence type="inferred from homology"/>
<dbReference type="Proteomes" id="UP000017175">
    <property type="component" value="Chromosome"/>
</dbReference>
<feature type="active site" description="Proton acceptor" evidence="4">
    <location>
        <position position="357"/>
    </location>
</feature>
<dbReference type="Pfam" id="PF02803">
    <property type="entry name" value="Thiolase_C"/>
    <property type="match status" value="1"/>
</dbReference>
<keyword evidence="3 5" id="KW-0012">Acyltransferase</keyword>
<dbReference type="NCBIfam" id="NF006090">
    <property type="entry name" value="PRK08242.1"/>
    <property type="match status" value="1"/>
</dbReference>
<dbReference type="GO" id="GO:0003985">
    <property type="term" value="F:acetyl-CoA C-acetyltransferase activity"/>
    <property type="evidence" value="ECO:0007669"/>
    <property type="project" value="UniProtKB-EC"/>
</dbReference>